<evidence type="ECO:0000256" key="7">
    <source>
        <dbReference type="ARBA" id="ARBA00023180"/>
    </source>
</evidence>
<dbReference type="PANTHER" id="PTHR16675:SF251">
    <property type="entry name" value="HLA CLASS I HISTOCOMPATIBILITY ANTIGEN, C ALPHA CHAIN"/>
    <property type="match status" value="1"/>
</dbReference>
<keyword evidence="5" id="KW-1133">Transmembrane helix</keyword>
<dbReference type="GO" id="GO:0098553">
    <property type="term" value="C:lumenal side of endoplasmic reticulum membrane"/>
    <property type="evidence" value="ECO:0007669"/>
    <property type="project" value="UniProtKB-ARBA"/>
</dbReference>
<dbReference type="AlphaFoldDB" id="A0A5N4CS35"/>
<organism evidence="9 10">
    <name type="scientific">Camelus dromedarius</name>
    <name type="common">Dromedary</name>
    <name type="synonym">Arabian camel</name>
    <dbReference type="NCBI Taxonomy" id="9838"/>
    <lineage>
        <taxon>Eukaryota</taxon>
        <taxon>Metazoa</taxon>
        <taxon>Chordata</taxon>
        <taxon>Craniata</taxon>
        <taxon>Vertebrata</taxon>
        <taxon>Euteleostomi</taxon>
        <taxon>Mammalia</taxon>
        <taxon>Eutheria</taxon>
        <taxon>Laurasiatheria</taxon>
        <taxon>Artiodactyla</taxon>
        <taxon>Tylopoda</taxon>
        <taxon>Camelidae</taxon>
        <taxon>Camelus</taxon>
    </lineage>
</organism>
<dbReference type="SMART" id="SM00407">
    <property type="entry name" value="IGc1"/>
    <property type="match status" value="1"/>
</dbReference>
<dbReference type="GO" id="GO:0030670">
    <property type="term" value="C:phagocytic vesicle membrane"/>
    <property type="evidence" value="ECO:0007669"/>
    <property type="project" value="UniProtKB-ARBA"/>
</dbReference>
<dbReference type="Proteomes" id="UP000299084">
    <property type="component" value="Unassembled WGS sequence"/>
</dbReference>
<proteinExistence type="predicted"/>
<protein>
    <submittedName>
        <fullName evidence="9">BOLA class I histocompatibility antigen</fullName>
    </submittedName>
</protein>
<dbReference type="GO" id="GO:0009897">
    <property type="term" value="C:external side of plasma membrane"/>
    <property type="evidence" value="ECO:0007669"/>
    <property type="project" value="TreeGrafter"/>
</dbReference>
<keyword evidence="10" id="KW-1185">Reference proteome</keyword>
<dbReference type="GO" id="GO:0042612">
    <property type="term" value="C:MHC class I protein complex"/>
    <property type="evidence" value="ECO:0007669"/>
    <property type="project" value="UniProtKB-KW"/>
</dbReference>
<comment type="subcellular location">
    <subcellularLocation>
        <location evidence="1">Membrane</location>
        <topology evidence="1">Single-pass membrane protein</topology>
    </subcellularLocation>
</comment>
<dbReference type="PANTHER" id="PTHR16675">
    <property type="entry name" value="MHC CLASS I-RELATED"/>
    <property type="match status" value="1"/>
</dbReference>
<keyword evidence="7" id="KW-0325">Glycoprotein</keyword>
<feature type="domain" description="Ig-like" evidence="8">
    <location>
        <begin position="1"/>
        <end position="81"/>
    </location>
</feature>
<evidence type="ECO:0000313" key="9">
    <source>
        <dbReference type="EMBL" id="KAB1261660.1"/>
    </source>
</evidence>
<keyword evidence="3" id="KW-0812">Transmembrane</keyword>
<dbReference type="PROSITE" id="PS50835">
    <property type="entry name" value="IG_LIKE"/>
    <property type="match status" value="1"/>
</dbReference>
<dbReference type="GO" id="GO:0002486">
    <property type="term" value="P:antigen processing and presentation of endogenous peptide antigen via MHC class I via ER pathway, TAP-independent"/>
    <property type="evidence" value="ECO:0007669"/>
    <property type="project" value="TreeGrafter"/>
</dbReference>
<dbReference type="Gene3D" id="2.60.40.10">
    <property type="entry name" value="Immunoglobulins"/>
    <property type="match status" value="1"/>
</dbReference>
<evidence type="ECO:0000259" key="8">
    <source>
        <dbReference type="PROSITE" id="PS50835"/>
    </source>
</evidence>
<dbReference type="CDD" id="cd07698">
    <property type="entry name" value="IgC1_MHC_I_alpha3"/>
    <property type="match status" value="1"/>
</dbReference>
<evidence type="ECO:0000313" key="10">
    <source>
        <dbReference type="Proteomes" id="UP000299084"/>
    </source>
</evidence>
<evidence type="ECO:0000256" key="2">
    <source>
        <dbReference type="ARBA" id="ARBA00022451"/>
    </source>
</evidence>
<dbReference type="GO" id="GO:0005102">
    <property type="term" value="F:signaling receptor binding"/>
    <property type="evidence" value="ECO:0007669"/>
    <property type="project" value="TreeGrafter"/>
</dbReference>
<evidence type="ECO:0000256" key="6">
    <source>
        <dbReference type="ARBA" id="ARBA00023136"/>
    </source>
</evidence>
<evidence type="ECO:0000256" key="3">
    <source>
        <dbReference type="ARBA" id="ARBA00022692"/>
    </source>
</evidence>
<dbReference type="InterPro" id="IPR007110">
    <property type="entry name" value="Ig-like_dom"/>
</dbReference>
<gene>
    <name evidence="9" type="ORF">Cadr_000022152</name>
</gene>
<dbReference type="GO" id="GO:0042605">
    <property type="term" value="F:peptide antigen binding"/>
    <property type="evidence" value="ECO:0007669"/>
    <property type="project" value="TreeGrafter"/>
</dbReference>
<dbReference type="GO" id="GO:0001916">
    <property type="term" value="P:positive regulation of T cell mediated cytotoxicity"/>
    <property type="evidence" value="ECO:0007669"/>
    <property type="project" value="TreeGrafter"/>
</dbReference>
<dbReference type="Pfam" id="PF07654">
    <property type="entry name" value="C1-set"/>
    <property type="match status" value="1"/>
</dbReference>
<comment type="caution">
    <text evidence="9">The sequence shown here is derived from an EMBL/GenBank/DDBJ whole genome shotgun (WGS) entry which is preliminary data.</text>
</comment>
<dbReference type="GO" id="GO:0006955">
    <property type="term" value="P:immune response"/>
    <property type="evidence" value="ECO:0007669"/>
    <property type="project" value="TreeGrafter"/>
</dbReference>
<sequence length="140" mass="15636">MRPGPKRDITLRCWALGFYPEQISLTWQHDGEDQAQDTELVETRPAGNGTFQKWVALVVPPGEEQRYTCHMQHEWLQKPLTLRWASVQTPAVRQSLGEPCLVGGPVGKLQVSWDAGDLLTFQSPNPSQARACGCLWTPGP</sequence>
<keyword evidence="6" id="KW-0472">Membrane</keyword>
<dbReference type="InterPro" id="IPR003597">
    <property type="entry name" value="Ig_C1-set"/>
</dbReference>
<dbReference type="GO" id="GO:0002476">
    <property type="term" value="P:antigen processing and presentation of endogenous peptide antigen via MHC class Ib"/>
    <property type="evidence" value="ECO:0007669"/>
    <property type="project" value="TreeGrafter"/>
</dbReference>
<keyword evidence="4" id="KW-0391">Immunity</keyword>
<dbReference type="EMBL" id="JWIN03000020">
    <property type="protein sequence ID" value="KAB1261660.1"/>
    <property type="molecule type" value="Genomic_DNA"/>
</dbReference>
<keyword evidence="2" id="KW-0490">MHC I</keyword>
<dbReference type="GO" id="GO:0005615">
    <property type="term" value="C:extracellular space"/>
    <property type="evidence" value="ECO:0007669"/>
    <property type="project" value="TreeGrafter"/>
</dbReference>
<reference evidence="9 10" key="1">
    <citation type="journal article" date="2019" name="Mol. Ecol. Resour.">
        <title>Improving Illumina assemblies with Hi-C and long reads: an example with the North African dromedary.</title>
        <authorList>
            <person name="Elbers J.P."/>
            <person name="Rogers M.F."/>
            <person name="Perelman P.L."/>
            <person name="Proskuryakova A.A."/>
            <person name="Serdyukova N.A."/>
            <person name="Johnson W.E."/>
            <person name="Horin P."/>
            <person name="Corander J."/>
            <person name="Murphy D."/>
            <person name="Burger P.A."/>
        </authorList>
    </citation>
    <scope>NUCLEOTIDE SEQUENCE [LARGE SCALE GENOMIC DNA]</scope>
    <source>
        <strain evidence="9">Drom800</strain>
        <tissue evidence="9">Blood</tissue>
    </source>
</reference>
<evidence type="ECO:0000256" key="4">
    <source>
        <dbReference type="ARBA" id="ARBA00022859"/>
    </source>
</evidence>
<evidence type="ECO:0000256" key="1">
    <source>
        <dbReference type="ARBA" id="ARBA00004167"/>
    </source>
</evidence>
<dbReference type="InterPro" id="IPR050208">
    <property type="entry name" value="MHC_class-I_related"/>
</dbReference>
<name>A0A5N4CS35_CAMDR</name>
<dbReference type="SUPFAM" id="SSF48726">
    <property type="entry name" value="Immunoglobulin"/>
    <property type="match status" value="1"/>
</dbReference>
<dbReference type="FunFam" id="2.60.40.10:FF:000014">
    <property type="entry name" value="H-2 class I histocompatibility antigen, alpha chain"/>
    <property type="match status" value="1"/>
</dbReference>
<accession>A0A5N4CS35</accession>
<evidence type="ECO:0000256" key="5">
    <source>
        <dbReference type="ARBA" id="ARBA00022989"/>
    </source>
</evidence>
<dbReference type="InterPro" id="IPR013783">
    <property type="entry name" value="Ig-like_fold"/>
</dbReference>
<dbReference type="InterPro" id="IPR036179">
    <property type="entry name" value="Ig-like_dom_sf"/>
</dbReference>